<sequence length="305" mass="33947">MFKVFRLVPHRPFSTTSFYRPPLILKSCSVQPLGHIRSLLAQKEIHSVGALQPPQYSLIVFGGQRPPRIICGLPCNLTKKTKLIWYSFEHVQELCPDSLNSSVLLDVSEDGTPCYSIQVGYLPVEATESLEKYAHGKFQDLRVALFLVSWREAHTLSRANSLFMWNRNTAFCGKCGSPTERNNAGCSRKCCGCGMVHYPSSSPVGIVMVTDPSHEHALLVRQPRHPPGMYSCVAGFSDVGETLEETVRREVAEEVGLEVQEVQYAASQHWPFPSSLMVGCFAVADKEELNIDVNVSQKKLHLGLV</sequence>
<evidence type="ECO:0000256" key="6">
    <source>
        <dbReference type="ARBA" id="ARBA00023027"/>
    </source>
</evidence>
<keyword evidence="3" id="KW-0479">Metal-binding</keyword>
<evidence type="ECO:0000256" key="1">
    <source>
        <dbReference type="ARBA" id="ARBA00001946"/>
    </source>
</evidence>
<organism evidence="8 9">
    <name type="scientific">Meganyctiphanes norvegica</name>
    <name type="common">Northern krill</name>
    <name type="synonym">Thysanopoda norvegica</name>
    <dbReference type="NCBI Taxonomy" id="48144"/>
    <lineage>
        <taxon>Eukaryota</taxon>
        <taxon>Metazoa</taxon>
        <taxon>Ecdysozoa</taxon>
        <taxon>Arthropoda</taxon>
        <taxon>Crustacea</taxon>
        <taxon>Multicrustacea</taxon>
        <taxon>Malacostraca</taxon>
        <taxon>Eumalacostraca</taxon>
        <taxon>Eucarida</taxon>
        <taxon>Euphausiacea</taxon>
        <taxon>Euphausiidae</taxon>
        <taxon>Meganyctiphanes</taxon>
    </lineage>
</organism>
<evidence type="ECO:0000256" key="4">
    <source>
        <dbReference type="ARBA" id="ARBA00022801"/>
    </source>
</evidence>
<name>A0AAV2RXL1_MEGNR</name>
<dbReference type="PANTHER" id="PTHR11383:SF3">
    <property type="entry name" value="NAD(P)H PYROPHOSPHATASE NUDT13, MITOCHONDRIAL"/>
    <property type="match status" value="1"/>
</dbReference>
<keyword evidence="9" id="KW-1185">Reference proteome</keyword>
<comment type="caution">
    <text evidence="8">The sequence shown here is derived from an EMBL/GenBank/DDBJ whole genome shotgun (WGS) entry which is preliminary data.</text>
</comment>
<dbReference type="GO" id="GO:0016787">
    <property type="term" value="F:hydrolase activity"/>
    <property type="evidence" value="ECO:0007669"/>
    <property type="project" value="UniProtKB-KW"/>
</dbReference>
<dbReference type="Gene3D" id="3.90.79.20">
    <property type="match status" value="1"/>
</dbReference>
<keyword evidence="6" id="KW-0520">NAD</keyword>
<keyword evidence="4" id="KW-0378">Hydrolase</keyword>
<proteinExistence type="predicted"/>
<dbReference type="Pfam" id="PF00293">
    <property type="entry name" value="NUDIX"/>
    <property type="match status" value="1"/>
</dbReference>
<dbReference type="EC" id="3.6.1.22" evidence="2"/>
<keyword evidence="5" id="KW-0460">Magnesium</keyword>
<evidence type="ECO:0000256" key="3">
    <source>
        <dbReference type="ARBA" id="ARBA00022723"/>
    </source>
</evidence>
<dbReference type="AlphaFoldDB" id="A0AAV2RXL1"/>
<accession>A0AAV2RXL1</accession>
<reference evidence="8 9" key="1">
    <citation type="submission" date="2024-05" db="EMBL/GenBank/DDBJ databases">
        <authorList>
            <person name="Wallberg A."/>
        </authorList>
    </citation>
    <scope>NUCLEOTIDE SEQUENCE [LARGE SCALE GENOMIC DNA]</scope>
</reference>
<protein>
    <recommendedName>
        <fullName evidence="2">NAD(+) diphosphatase</fullName>
        <ecNumber evidence="2">3.6.1.22</ecNumber>
    </recommendedName>
</protein>
<gene>
    <name evidence="8" type="ORF">MNOR_LOCUS30665</name>
</gene>
<evidence type="ECO:0000259" key="7">
    <source>
        <dbReference type="PROSITE" id="PS51462"/>
    </source>
</evidence>
<feature type="domain" description="Nudix hydrolase" evidence="7">
    <location>
        <begin position="199"/>
        <end position="305"/>
    </location>
</feature>
<dbReference type="InterPro" id="IPR015797">
    <property type="entry name" value="NUDIX_hydrolase-like_dom_sf"/>
</dbReference>
<dbReference type="EMBL" id="CAXKWB010037995">
    <property type="protein sequence ID" value="CAL4151047.1"/>
    <property type="molecule type" value="Genomic_DNA"/>
</dbReference>
<evidence type="ECO:0000313" key="9">
    <source>
        <dbReference type="Proteomes" id="UP001497623"/>
    </source>
</evidence>
<dbReference type="InterPro" id="IPR020084">
    <property type="entry name" value="NUDIX_hydrolase_CS"/>
</dbReference>
<evidence type="ECO:0000313" key="8">
    <source>
        <dbReference type="EMBL" id="CAL4151047.1"/>
    </source>
</evidence>
<dbReference type="Gene3D" id="3.90.79.10">
    <property type="entry name" value="Nucleoside Triphosphate Pyrophosphohydrolase"/>
    <property type="match status" value="1"/>
</dbReference>
<dbReference type="InterPro" id="IPR000086">
    <property type="entry name" value="NUDIX_hydrolase_dom"/>
</dbReference>
<dbReference type="PROSITE" id="PS00893">
    <property type="entry name" value="NUDIX_BOX"/>
    <property type="match status" value="1"/>
</dbReference>
<dbReference type="SUPFAM" id="SSF55811">
    <property type="entry name" value="Nudix"/>
    <property type="match status" value="1"/>
</dbReference>
<dbReference type="GO" id="GO:0046872">
    <property type="term" value="F:metal ion binding"/>
    <property type="evidence" value="ECO:0007669"/>
    <property type="project" value="UniProtKB-KW"/>
</dbReference>
<dbReference type="PANTHER" id="PTHR11383">
    <property type="entry name" value="NUCLEOSIDE DIPHOSPHATE-LINKED MOIETY X MOTIF 13"/>
    <property type="match status" value="1"/>
</dbReference>
<dbReference type="CDD" id="cd03429">
    <property type="entry name" value="NUDIX_NADH_pyrophosphatase_Nudt13"/>
    <property type="match status" value="1"/>
</dbReference>
<dbReference type="NCBIfam" id="NF001299">
    <property type="entry name" value="PRK00241.1"/>
    <property type="match status" value="1"/>
</dbReference>
<evidence type="ECO:0000256" key="5">
    <source>
        <dbReference type="ARBA" id="ARBA00022842"/>
    </source>
</evidence>
<dbReference type="InterPro" id="IPR049734">
    <property type="entry name" value="NudC-like_C"/>
</dbReference>
<comment type="cofactor">
    <cofactor evidence="1">
        <name>Mg(2+)</name>
        <dbReference type="ChEBI" id="CHEBI:18420"/>
    </cofactor>
</comment>
<evidence type="ECO:0000256" key="2">
    <source>
        <dbReference type="ARBA" id="ARBA00012381"/>
    </source>
</evidence>
<dbReference type="PROSITE" id="PS51462">
    <property type="entry name" value="NUDIX"/>
    <property type="match status" value="1"/>
</dbReference>
<dbReference type="Proteomes" id="UP001497623">
    <property type="component" value="Unassembled WGS sequence"/>
</dbReference>